<dbReference type="OrthoDB" id="7817736at2"/>
<proteinExistence type="inferred from homology"/>
<gene>
    <name evidence="8" type="ORF">C6Y40_11310</name>
</gene>
<dbReference type="PANTHER" id="PTHR37937:SF1">
    <property type="entry name" value="CONJUGATIVE TRANSFER: DNA TRANSPORT"/>
    <property type="match status" value="1"/>
</dbReference>
<evidence type="ECO:0000256" key="6">
    <source>
        <dbReference type="ARBA" id="ARBA00023136"/>
    </source>
</evidence>
<comment type="caution">
    <text evidence="8">The sequence shown here is derived from an EMBL/GenBank/DDBJ whole genome shotgun (WGS) entry which is preliminary data.</text>
</comment>
<evidence type="ECO:0000313" key="9">
    <source>
        <dbReference type="Proteomes" id="UP000238949"/>
    </source>
</evidence>
<sequence>MSPAQLLLCLKKPLAFSQTSGAKMEHIAFNFGALLEYWQWLQQLDHSTLLMLCAAAAIPLWFLIFIIKTLMIWILRKLGCSSPKLYASIPTLPWRTVMRVNMRLSAWLEQFKFSKLSTGGFASVAATLTHRHSARTLFLGLAWCYGFGIVQSVGLPMEKHALIVAGTGSGKTSTVSTMLSEWEGSAFVLDPTSAIYQAIAAHDKKRQYVHLAPYEEDSAQLNPFDDVKAAIAREGEQAAVKWANRLGNSFIITVSGEKQPYFTDTSRGMFVSIVLFVLSQYPEEEQHLGTVRDLIVHGMRVFNEDGTLESTPEESHQLLHKMLRESSAFKGAISGGAAAFINASKDTRANLDSTLLNQTKILDIPSVRYFFSSTTRPLSELKTQNDVVFVLDVPLYSLREELQGVARVVQNLVCYTFESVKKKNGNCLFVVDEVQAQGYNQTLEISLNVARSQGLFVLAITQDLEGLKAAYPKTYLSFIGNAEFVIWMGTAHPDNLAMLSRLLGKKTIVDTDKHTGRKSYREVDVMKAEQLGRFLNPKRGNMIVTRAGRALRLKIDPYFKSLPVWRYSPDPNHKEKLLRQIMRALLNQDNSPSKEKRHEPL</sequence>
<dbReference type="Gene3D" id="3.40.50.300">
    <property type="entry name" value="P-loop containing nucleotide triphosphate hydrolases"/>
    <property type="match status" value="2"/>
</dbReference>
<dbReference type="GO" id="GO:0005886">
    <property type="term" value="C:plasma membrane"/>
    <property type="evidence" value="ECO:0007669"/>
    <property type="project" value="UniProtKB-SubCell"/>
</dbReference>
<evidence type="ECO:0000256" key="3">
    <source>
        <dbReference type="ARBA" id="ARBA00022475"/>
    </source>
</evidence>
<name>A0A2S9VB06_9ALTE</name>
<keyword evidence="3" id="KW-1003">Cell membrane</keyword>
<evidence type="ECO:0000256" key="5">
    <source>
        <dbReference type="ARBA" id="ARBA00022989"/>
    </source>
</evidence>
<accession>A0A2S9VB06</accession>
<dbReference type="PANTHER" id="PTHR37937">
    <property type="entry name" value="CONJUGATIVE TRANSFER: DNA TRANSPORT"/>
    <property type="match status" value="1"/>
</dbReference>
<dbReference type="Proteomes" id="UP000238949">
    <property type="component" value="Unassembled WGS sequence"/>
</dbReference>
<dbReference type="Pfam" id="PF02534">
    <property type="entry name" value="T4SS-DNA_transf"/>
    <property type="match status" value="1"/>
</dbReference>
<dbReference type="SUPFAM" id="SSF52540">
    <property type="entry name" value="P-loop containing nucleoside triphosphate hydrolases"/>
    <property type="match status" value="1"/>
</dbReference>
<reference evidence="9" key="1">
    <citation type="journal article" date="2020" name="Int. J. Syst. Evol. Microbiol.">
        <title>Alteromonas alba sp. nov., a marine bacterium isolated from the seawater of the West Pacific Ocean.</title>
        <authorList>
            <person name="Sun C."/>
            <person name="Wu Y.-H."/>
            <person name="Xamxidin M."/>
            <person name="Cheng H."/>
            <person name="Xu X.-W."/>
        </authorList>
    </citation>
    <scope>NUCLEOTIDE SEQUENCE [LARGE SCALE GENOMIC DNA]</scope>
    <source>
        <strain evidence="9">190</strain>
    </source>
</reference>
<evidence type="ECO:0000313" key="8">
    <source>
        <dbReference type="EMBL" id="PRO73495.1"/>
    </source>
</evidence>
<dbReference type="InterPro" id="IPR003688">
    <property type="entry name" value="TraG/VirD4"/>
</dbReference>
<dbReference type="InterPro" id="IPR027417">
    <property type="entry name" value="P-loop_NTPase"/>
</dbReference>
<protein>
    <submittedName>
        <fullName evidence="8">Uncharacterized protein</fullName>
    </submittedName>
</protein>
<evidence type="ECO:0000256" key="2">
    <source>
        <dbReference type="ARBA" id="ARBA00008806"/>
    </source>
</evidence>
<comment type="similarity">
    <text evidence="2">Belongs to the VirD4/TraG family.</text>
</comment>
<dbReference type="AlphaFoldDB" id="A0A2S9VB06"/>
<feature type="transmembrane region" description="Helical" evidence="7">
    <location>
        <begin position="49"/>
        <end position="75"/>
    </location>
</feature>
<dbReference type="InterPro" id="IPR051539">
    <property type="entry name" value="T4SS-coupling_protein"/>
</dbReference>
<organism evidence="8 9">
    <name type="scientific">Alteromonas alba</name>
    <dbReference type="NCBI Taxonomy" id="2079529"/>
    <lineage>
        <taxon>Bacteria</taxon>
        <taxon>Pseudomonadati</taxon>
        <taxon>Pseudomonadota</taxon>
        <taxon>Gammaproteobacteria</taxon>
        <taxon>Alteromonadales</taxon>
        <taxon>Alteromonadaceae</taxon>
        <taxon>Alteromonas/Salinimonas group</taxon>
        <taxon>Alteromonas</taxon>
    </lineage>
</organism>
<evidence type="ECO:0000256" key="1">
    <source>
        <dbReference type="ARBA" id="ARBA00004651"/>
    </source>
</evidence>
<keyword evidence="5 7" id="KW-1133">Transmembrane helix</keyword>
<keyword evidence="4 7" id="KW-0812">Transmembrane</keyword>
<feature type="transmembrane region" description="Helical" evidence="7">
    <location>
        <begin position="137"/>
        <end position="157"/>
    </location>
</feature>
<dbReference type="EMBL" id="PVNP01000112">
    <property type="protein sequence ID" value="PRO73495.1"/>
    <property type="molecule type" value="Genomic_DNA"/>
</dbReference>
<evidence type="ECO:0000256" key="7">
    <source>
        <dbReference type="SAM" id="Phobius"/>
    </source>
</evidence>
<keyword evidence="9" id="KW-1185">Reference proteome</keyword>
<comment type="subcellular location">
    <subcellularLocation>
        <location evidence="1">Cell membrane</location>
        <topology evidence="1">Multi-pass membrane protein</topology>
    </subcellularLocation>
</comment>
<evidence type="ECO:0000256" key="4">
    <source>
        <dbReference type="ARBA" id="ARBA00022692"/>
    </source>
</evidence>
<keyword evidence="6 7" id="KW-0472">Membrane</keyword>